<feature type="transmembrane region" description="Helical" evidence="5">
    <location>
        <begin position="383"/>
        <end position="402"/>
    </location>
</feature>
<feature type="transmembrane region" description="Helical" evidence="5">
    <location>
        <begin position="255"/>
        <end position="272"/>
    </location>
</feature>
<reference evidence="8" key="1">
    <citation type="submission" date="2017-09" db="EMBL/GenBank/DDBJ databases">
        <title>Depth-based differentiation of microbial function through sediment-hosted aquifers and enrichment of novel symbionts in the deep terrestrial subsurface.</title>
        <authorList>
            <person name="Probst A.J."/>
            <person name="Ladd B."/>
            <person name="Jarett J.K."/>
            <person name="Geller-Mcgrath D.E."/>
            <person name="Sieber C.M.K."/>
            <person name="Emerson J.B."/>
            <person name="Anantharaman K."/>
            <person name="Thomas B.C."/>
            <person name="Malmstrom R."/>
            <person name="Stieglmeier M."/>
            <person name="Klingl A."/>
            <person name="Woyke T."/>
            <person name="Ryan C.M."/>
            <person name="Banfield J.F."/>
        </authorList>
    </citation>
    <scope>NUCLEOTIDE SEQUENCE [LARGE SCALE GENOMIC DNA]</scope>
</reference>
<feature type="transmembrane region" description="Helical" evidence="5">
    <location>
        <begin position="177"/>
        <end position="195"/>
    </location>
</feature>
<keyword evidence="4 5" id="KW-0472">Membrane</keyword>
<comment type="caution">
    <text evidence="7">The sequence shown here is derived from an EMBL/GenBank/DDBJ whole genome shotgun (WGS) entry which is preliminary data.</text>
</comment>
<evidence type="ECO:0000313" key="7">
    <source>
        <dbReference type="EMBL" id="PIR88563.1"/>
    </source>
</evidence>
<feature type="transmembrane region" description="Helical" evidence="5">
    <location>
        <begin position="225"/>
        <end position="243"/>
    </location>
</feature>
<keyword evidence="2 5" id="KW-0812">Transmembrane</keyword>
<keyword evidence="3 5" id="KW-1133">Transmembrane helix</keyword>
<proteinExistence type="predicted"/>
<evidence type="ECO:0000256" key="5">
    <source>
        <dbReference type="SAM" id="Phobius"/>
    </source>
</evidence>
<dbReference type="PANTHER" id="PTHR37422">
    <property type="entry name" value="TEICHURONIC ACID BIOSYNTHESIS PROTEIN TUAE"/>
    <property type="match status" value="1"/>
</dbReference>
<dbReference type="EMBL" id="PFBB01000015">
    <property type="protein sequence ID" value="PIR88563.1"/>
    <property type="molecule type" value="Genomic_DNA"/>
</dbReference>
<evidence type="ECO:0000256" key="4">
    <source>
        <dbReference type="ARBA" id="ARBA00023136"/>
    </source>
</evidence>
<comment type="subcellular location">
    <subcellularLocation>
        <location evidence="1">Membrane</location>
        <topology evidence="1">Multi-pass membrane protein</topology>
    </subcellularLocation>
</comment>
<feature type="transmembrane region" description="Helical" evidence="5">
    <location>
        <begin position="491"/>
        <end position="513"/>
    </location>
</feature>
<dbReference type="Pfam" id="PF04932">
    <property type="entry name" value="Wzy_C"/>
    <property type="match status" value="1"/>
</dbReference>
<feature type="transmembrane region" description="Helical" evidence="5">
    <location>
        <begin position="408"/>
        <end position="426"/>
    </location>
</feature>
<name>A0A2H0UQ92_9BACT</name>
<dbReference type="InterPro" id="IPR051533">
    <property type="entry name" value="WaaL-like"/>
</dbReference>
<feature type="transmembrane region" description="Helical" evidence="5">
    <location>
        <begin position="7"/>
        <end position="28"/>
    </location>
</feature>
<dbReference type="GO" id="GO:0016020">
    <property type="term" value="C:membrane"/>
    <property type="evidence" value="ECO:0007669"/>
    <property type="project" value="UniProtKB-SubCell"/>
</dbReference>
<dbReference type="InterPro" id="IPR007016">
    <property type="entry name" value="O-antigen_ligase-rel_domated"/>
</dbReference>
<dbReference type="PANTHER" id="PTHR37422:SF13">
    <property type="entry name" value="LIPOPOLYSACCHARIDE BIOSYNTHESIS PROTEIN PA4999-RELATED"/>
    <property type="match status" value="1"/>
</dbReference>
<gene>
    <name evidence="7" type="ORF">COU09_01515</name>
</gene>
<organism evidence="7 8">
    <name type="scientific">Candidatus Harrisonbacteria bacterium CG10_big_fil_rev_8_21_14_0_10_44_23</name>
    <dbReference type="NCBI Taxonomy" id="1974585"/>
    <lineage>
        <taxon>Bacteria</taxon>
        <taxon>Candidatus Harrisoniibacteriota</taxon>
    </lineage>
</organism>
<dbReference type="Proteomes" id="UP000229615">
    <property type="component" value="Unassembled WGS sequence"/>
</dbReference>
<evidence type="ECO:0000256" key="1">
    <source>
        <dbReference type="ARBA" id="ARBA00004141"/>
    </source>
</evidence>
<evidence type="ECO:0000313" key="8">
    <source>
        <dbReference type="Proteomes" id="UP000229615"/>
    </source>
</evidence>
<evidence type="ECO:0000256" key="2">
    <source>
        <dbReference type="ARBA" id="ARBA00022692"/>
    </source>
</evidence>
<accession>A0A2H0UQ92</accession>
<dbReference type="AlphaFoldDB" id="A0A2H0UQ92"/>
<feature type="domain" description="O-antigen ligase-related" evidence="6">
    <location>
        <begin position="210"/>
        <end position="364"/>
    </location>
</feature>
<evidence type="ECO:0000259" key="6">
    <source>
        <dbReference type="Pfam" id="PF04932"/>
    </source>
</evidence>
<protein>
    <recommendedName>
        <fullName evidence="6">O-antigen ligase-related domain-containing protein</fullName>
    </recommendedName>
</protein>
<evidence type="ECO:0000256" key="3">
    <source>
        <dbReference type="ARBA" id="ARBA00022989"/>
    </source>
</evidence>
<feature type="transmembrane region" description="Helical" evidence="5">
    <location>
        <begin position="110"/>
        <end position="126"/>
    </location>
</feature>
<feature type="transmembrane region" description="Helical" evidence="5">
    <location>
        <begin position="34"/>
        <end position="52"/>
    </location>
</feature>
<feature type="transmembrane region" description="Helical" evidence="5">
    <location>
        <begin position="438"/>
        <end position="455"/>
    </location>
</feature>
<feature type="transmembrane region" description="Helical" evidence="5">
    <location>
        <begin position="202"/>
        <end position="219"/>
    </location>
</feature>
<feature type="transmembrane region" description="Helical" evidence="5">
    <location>
        <begin position="353"/>
        <end position="376"/>
    </location>
</feature>
<feature type="transmembrane region" description="Helical" evidence="5">
    <location>
        <begin position="72"/>
        <end position="90"/>
    </location>
</feature>
<sequence length="687" mass="77690">MLKSLSKIFTGLALVTPLLINRTLYFPFISGKALTFRLLIEIALLLYLLHLLFSKDVKTELREFWLRFKKPIVICLGLVALLFIVGSIFSTNPDLAFWSNYERGEGAWQVLHYFLFFVLLTTLFRTKKDFQSLFLVAIFSGLGAAFYGLTQIPAFPRPEHIEIITTGDRASGTLGNASYLAANLLFTISLLGYFILRSKSQITQIVLSLGIFFSLTIFFQTGTRGAFFGLILGLLTILISNLFVPTRSTRAKRIILAVLLILILLASFAFITRNSENWSKLPIPDRYLDYQQAVRGIQPRLWTWSSGLAAAMERPWVGWGAENYGYPFDKYYNPNHLGHESYFDRTHNVFLEYWISGGIFLLLAHLATIFFAFRALAKQHKRGVFWSILLGLLVAYLIQGFFLFDVLVIYLNLYLVLAYINAYPHLEKGEDIKISKGQKIVLAGLIALLAINFFIVYIPSLFGLLFAAIGVTLLMSMDFDRESYRSDSLNFVFGGLVLAGILFSIYSTIYLPYRKNILITQAILERSILEKVTANIKAIEFDSPVGDPESVTNLQSFALELQDGIAQNGGQVDEATLRLVLDTANEYHDKYLSILPGTRTTYLNGAANLRAGSTFGIDDYLLRGKKLYEDVVEQFPTRIEFIDVLMKVANLQNDEERYTQLKAQADLLRPDINWPEYTGNPTSSANN</sequence>
<feature type="transmembrane region" description="Helical" evidence="5">
    <location>
        <begin position="133"/>
        <end position="150"/>
    </location>
</feature>